<evidence type="ECO:0008006" key="4">
    <source>
        <dbReference type="Google" id="ProtNLM"/>
    </source>
</evidence>
<feature type="transmembrane region" description="Helical" evidence="1">
    <location>
        <begin position="37"/>
        <end position="55"/>
    </location>
</feature>
<name>A0A510V2V7_9CELL</name>
<feature type="transmembrane region" description="Helical" evidence="1">
    <location>
        <begin position="12"/>
        <end position="31"/>
    </location>
</feature>
<gene>
    <name evidence="2" type="ORF">CXY01_07110</name>
</gene>
<accession>A0A510V2V7</accession>
<keyword evidence="3" id="KW-1185">Reference proteome</keyword>
<evidence type="ECO:0000256" key="1">
    <source>
        <dbReference type="SAM" id="Phobius"/>
    </source>
</evidence>
<reference evidence="2 3" key="1">
    <citation type="submission" date="2019-07" db="EMBL/GenBank/DDBJ databases">
        <title>Whole genome shotgun sequence of Cellulomonas xylanilytica NBRC 101102.</title>
        <authorList>
            <person name="Hosoyama A."/>
            <person name="Uohara A."/>
            <person name="Ohji S."/>
            <person name="Ichikawa N."/>
        </authorList>
    </citation>
    <scope>NUCLEOTIDE SEQUENCE [LARGE SCALE GENOMIC DNA]</scope>
    <source>
        <strain evidence="2 3">NBRC 101102</strain>
    </source>
</reference>
<evidence type="ECO:0000313" key="3">
    <source>
        <dbReference type="Proteomes" id="UP000321118"/>
    </source>
</evidence>
<comment type="caution">
    <text evidence="2">The sequence shown here is derived from an EMBL/GenBank/DDBJ whole genome shotgun (WGS) entry which is preliminary data.</text>
</comment>
<keyword evidence="1" id="KW-1133">Transmembrane helix</keyword>
<dbReference type="InterPro" id="IPR021443">
    <property type="entry name" value="DUF3093"/>
</dbReference>
<protein>
    <recommendedName>
        <fullName evidence="4">DUF3093 domain-containing protein</fullName>
    </recommendedName>
</protein>
<dbReference type="AlphaFoldDB" id="A0A510V2V7"/>
<sequence>MIRYQERSPSRRAWLILLGICVVAWLGLFLVDTSSPWMPTTIVGMLGVIAAITMWSTGRYGNITLTDTLLRVGRARVPLADIHPWGVSKPGDALSGKIIGGAYAQAMGTHVVGLTMRDGGTKLVQAKDPEALRAALDEVLAPFRADAR</sequence>
<dbReference type="Proteomes" id="UP000321118">
    <property type="component" value="Unassembled WGS sequence"/>
</dbReference>
<evidence type="ECO:0000313" key="2">
    <source>
        <dbReference type="EMBL" id="GEK20191.1"/>
    </source>
</evidence>
<proteinExistence type="predicted"/>
<keyword evidence="1" id="KW-0472">Membrane</keyword>
<organism evidence="2 3">
    <name type="scientific">Cellulomonas xylanilytica</name>
    <dbReference type="NCBI Taxonomy" id="233583"/>
    <lineage>
        <taxon>Bacteria</taxon>
        <taxon>Bacillati</taxon>
        <taxon>Actinomycetota</taxon>
        <taxon>Actinomycetes</taxon>
        <taxon>Micrococcales</taxon>
        <taxon>Cellulomonadaceae</taxon>
        <taxon>Cellulomonas</taxon>
    </lineage>
</organism>
<dbReference type="OrthoDB" id="4823607at2"/>
<dbReference type="Pfam" id="PF11292">
    <property type="entry name" value="DUF3093"/>
    <property type="match status" value="1"/>
</dbReference>
<dbReference type="EMBL" id="BJUB01000002">
    <property type="protein sequence ID" value="GEK20191.1"/>
    <property type="molecule type" value="Genomic_DNA"/>
</dbReference>
<keyword evidence="1" id="KW-0812">Transmembrane</keyword>
<dbReference type="RefSeq" id="WP_146925693.1">
    <property type="nucleotide sequence ID" value="NZ_BJUB01000002.1"/>
</dbReference>